<organism evidence="8 9">
    <name type="scientific">[Eubacterium] siraeum</name>
    <dbReference type="NCBI Taxonomy" id="39492"/>
    <lineage>
        <taxon>Bacteria</taxon>
        <taxon>Bacillati</taxon>
        <taxon>Bacillota</taxon>
        <taxon>Clostridia</taxon>
        <taxon>Eubacteriales</taxon>
        <taxon>Oscillospiraceae</taxon>
        <taxon>Oscillospiraceae incertae sedis</taxon>
    </lineage>
</organism>
<dbReference type="AlphaFoldDB" id="A0AAW6CUL3"/>
<dbReference type="Gene3D" id="3.90.1720.10">
    <property type="entry name" value="endopeptidase domain like (from Nostoc punctiforme)"/>
    <property type="match status" value="1"/>
</dbReference>
<dbReference type="PANTHER" id="PTHR47053:SF1">
    <property type="entry name" value="MUREIN DD-ENDOPEPTIDASE MEPH-RELATED"/>
    <property type="match status" value="1"/>
</dbReference>
<evidence type="ECO:0000256" key="1">
    <source>
        <dbReference type="ARBA" id="ARBA00007074"/>
    </source>
</evidence>
<dbReference type="PROSITE" id="PS51935">
    <property type="entry name" value="NLPC_P60"/>
    <property type="match status" value="1"/>
</dbReference>
<keyword evidence="3" id="KW-0378">Hydrolase</keyword>
<dbReference type="Pfam" id="PF00877">
    <property type="entry name" value="NLPC_P60"/>
    <property type="match status" value="1"/>
</dbReference>
<keyword evidence="6" id="KW-0732">Signal</keyword>
<gene>
    <name evidence="8" type="ORF">PNE09_03740</name>
</gene>
<keyword evidence="4" id="KW-0788">Thiol protease</keyword>
<dbReference type="PROSITE" id="PS51257">
    <property type="entry name" value="PROKAR_LIPOPROTEIN"/>
    <property type="match status" value="1"/>
</dbReference>
<feature type="compositionally biased region" description="Low complexity" evidence="5">
    <location>
        <begin position="112"/>
        <end position="123"/>
    </location>
</feature>
<dbReference type="InterPro" id="IPR000064">
    <property type="entry name" value="NLP_P60_dom"/>
</dbReference>
<comment type="caution">
    <text evidence="8">The sequence shown here is derived from an EMBL/GenBank/DDBJ whole genome shotgun (WGS) entry which is preliminary data.</text>
</comment>
<comment type="similarity">
    <text evidence="1">Belongs to the peptidase C40 family.</text>
</comment>
<evidence type="ECO:0000256" key="3">
    <source>
        <dbReference type="ARBA" id="ARBA00022801"/>
    </source>
</evidence>
<sequence length="251" mass="26292">MKKKLSLILAILTTAALISLTACSGNNSPASEESSQSQNNVQSSQEPGSDTSDDKSDDSSSGADSSDDTSSDDNSSDDTSSEDNSSDDTSSEDNSSDDTSSEDNSSDDTSSEDNSSNDTSSDSGEPVAPSEKGDGIAKVAYDMLGKPFTEGGYQAETGFDNSGLIYYALTSNGIDCPRGLTAQKDMGKEVTLDALQKGDIVFIKDGDSFFGGVYTGDDTLVFSPYPGQKVRTANLKSVYYIDNFLKAVRVG</sequence>
<feature type="signal peptide" evidence="6">
    <location>
        <begin position="1"/>
        <end position="24"/>
    </location>
</feature>
<evidence type="ECO:0000313" key="8">
    <source>
        <dbReference type="EMBL" id="MDB8003177.1"/>
    </source>
</evidence>
<evidence type="ECO:0000256" key="4">
    <source>
        <dbReference type="ARBA" id="ARBA00022807"/>
    </source>
</evidence>
<evidence type="ECO:0000256" key="6">
    <source>
        <dbReference type="SAM" id="SignalP"/>
    </source>
</evidence>
<evidence type="ECO:0000256" key="2">
    <source>
        <dbReference type="ARBA" id="ARBA00022670"/>
    </source>
</evidence>
<feature type="chain" id="PRO_5043902353" evidence="6">
    <location>
        <begin position="25"/>
        <end position="251"/>
    </location>
</feature>
<dbReference type="EMBL" id="JAQLXW010000004">
    <property type="protein sequence ID" value="MDB8003177.1"/>
    <property type="molecule type" value="Genomic_DNA"/>
</dbReference>
<dbReference type="PANTHER" id="PTHR47053">
    <property type="entry name" value="MUREIN DD-ENDOPEPTIDASE MEPH-RELATED"/>
    <property type="match status" value="1"/>
</dbReference>
<dbReference type="GO" id="GO:0008234">
    <property type="term" value="F:cysteine-type peptidase activity"/>
    <property type="evidence" value="ECO:0007669"/>
    <property type="project" value="UniProtKB-KW"/>
</dbReference>
<feature type="compositionally biased region" description="Low complexity" evidence="5">
    <location>
        <begin position="23"/>
        <end position="50"/>
    </location>
</feature>
<dbReference type="Proteomes" id="UP001210809">
    <property type="component" value="Unassembled WGS sequence"/>
</dbReference>
<dbReference type="SUPFAM" id="SSF54001">
    <property type="entry name" value="Cysteine proteinases"/>
    <property type="match status" value="1"/>
</dbReference>
<proteinExistence type="inferred from homology"/>
<dbReference type="InterPro" id="IPR051202">
    <property type="entry name" value="Peptidase_C40"/>
</dbReference>
<feature type="domain" description="NlpC/P60" evidence="7">
    <location>
        <begin position="130"/>
        <end position="251"/>
    </location>
</feature>
<protein>
    <submittedName>
        <fullName evidence="8">NlpC/P60 family protein</fullName>
    </submittedName>
</protein>
<keyword evidence="2" id="KW-0645">Protease</keyword>
<dbReference type="InterPro" id="IPR038765">
    <property type="entry name" value="Papain-like_cys_pep_sf"/>
</dbReference>
<feature type="compositionally biased region" description="Acidic residues" evidence="5">
    <location>
        <begin position="65"/>
        <end position="111"/>
    </location>
</feature>
<reference evidence="8" key="1">
    <citation type="submission" date="2023-01" db="EMBL/GenBank/DDBJ databases">
        <title>Human gut microbiome strain richness.</title>
        <authorList>
            <person name="Chen-Liaw A."/>
        </authorList>
    </citation>
    <scope>NUCLEOTIDE SEQUENCE</scope>
    <source>
        <strain evidence="8">1001283st1_G1_1001283B150217_161031</strain>
    </source>
</reference>
<evidence type="ECO:0000256" key="5">
    <source>
        <dbReference type="SAM" id="MobiDB-lite"/>
    </source>
</evidence>
<accession>A0AAW6CUL3</accession>
<evidence type="ECO:0000259" key="7">
    <source>
        <dbReference type="PROSITE" id="PS51935"/>
    </source>
</evidence>
<feature type="region of interest" description="Disordered" evidence="5">
    <location>
        <begin position="23"/>
        <end position="134"/>
    </location>
</feature>
<evidence type="ECO:0000313" key="9">
    <source>
        <dbReference type="Proteomes" id="UP001210809"/>
    </source>
</evidence>
<dbReference type="GO" id="GO:0006508">
    <property type="term" value="P:proteolysis"/>
    <property type="evidence" value="ECO:0007669"/>
    <property type="project" value="UniProtKB-KW"/>
</dbReference>
<name>A0AAW6CUL3_9FIRM</name>